<sequence length="145" mass="16843">MKEFNYFIDSNVFLRPIVKDDQKKLSDCEKFFKQIEKFGPISFISDAVLAEIAWVLRSFYKLERETIAGSLVRIINIKNIRILNGFKAREAIDLYQKHSIKFVDALIASHPKIQSKKMVVISYDKDFDKLGVKRQTPGEVLAEKK</sequence>
<comment type="caution">
    <text evidence="2">The sequence shown here is derived from an EMBL/GenBank/DDBJ whole genome shotgun (WGS) entry which is preliminary data.</text>
</comment>
<protein>
    <recommendedName>
        <fullName evidence="1">PIN domain-containing protein</fullName>
    </recommendedName>
</protein>
<dbReference type="AlphaFoldDB" id="A0A2M6T0H0"/>
<accession>A0A2M6T0H0</accession>
<dbReference type="Proteomes" id="UP000229390">
    <property type="component" value="Unassembled WGS sequence"/>
</dbReference>
<dbReference type="PANTHER" id="PTHR38826">
    <property type="entry name" value="RIBONUCLEASE VAPC13"/>
    <property type="match status" value="1"/>
</dbReference>
<reference evidence="3" key="1">
    <citation type="submission" date="2017-09" db="EMBL/GenBank/DDBJ databases">
        <title>Depth-based differentiation of microbial function through sediment-hosted aquifers and enrichment of novel symbionts in the deep terrestrial subsurface.</title>
        <authorList>
            <person name="Probst A.J."/>
            <person name="Ladd B."/>
            <person name="Jarett J.K."/>
            <person name="Geller-Mcgrath D.E."/>
            <person name="Sieber C.M.K."/>
            <person name="Emerson J.B."/>
            <person name="Anantharaman K."/>
            <person name="Thomas B.C."/>
            <person name="Malmstrom R."/>
            <person name="Stieglmeier M."/>
            <person name="Klingl A."/>
            <person name="Woyke T."/>
            <person name="Ryan C.M."/>
            <person name="Banfield J.F."/>
        </authorList>
    </citation>
    <scope>NUCLEOTIDE SEQUENCE [LARGE SCALE GENOMIC DNA]</scope>
</reference>
<dbReference type="Gene3D" id="3.40.50.1010">
    <property type="entry name" value="5'-nuclease"/>
    <property type="match status" value="1"/>
</dbReference>
<organism evidence="2 3">
    <name type="scientific">Candidatus Nealsonbacteria bacterium CG08_land_8_20_14_0_20_43_11</name>
    <dbReference type="NCBI Taxonomy" id="1974706"/>
    <lineage>
        <taxon>Bacteria</taxon>
        <taxon>Candidatus Nealsoniibacteriota</taxon>
    </lineage>
</organism>
<gene>
    <name evidence="2" type="ORF">COT34_01700</name>
</gene>
<proteinExistence type="predicted"/>
<dbReference type="SUPFAM" id="SSF88723">
    <property type="entry name" value="PIN domain-like"/>
    <property type="match status" value="1"/>
</dbReference>
<name>A0A2M6T0H0_9BACT</name>
<dbReference type="PANTHER" id="PTHR38826:SF5">
    <property type="entry name" value="RIBONUCLEASE VAPC13"/>
    <property type="match status" value="1"/>
</dbReference>
<dbReference type="InterPro" id="IPR029060">
    <property type="entry name" value="PIN-like_dom_sf"/>
</dbReference>
<evidence type="ECO:0000313" key="3">
    <source>
        <dbReference type="Proteomes" id="UP000229390"/>
    </source>
</evidence>
<evidence type="ECO:0000259" key="1">
    <source>
        <dbReference type="Pfam" id="PF01850"/>
    </source>
</evidence>
<dbReference type="EMBL" id="PEYE01000029">
    <property type="protein sequence ID" value="PIS38820.1"/>
    <property type="molecule type" value="Genomic_DNA"/>
</dbReference>
<evidence type="ECO:0000313" key="2">
    <source>
        <dbReference type="EMBL" id="PIS38820.1"/>
    </source>
</evidence>
<dbReference type="InterPro" id="IPR052106">
    <property type="entry name" value="PINc/VapC_TA"/>
</dbReference>
<feature type="domain" description="PIN" evidence="1">
    <location>
        <begin position="6"/>
        <end position="131"/>
    </location>
</feature>
<dbReference type="InterPro" id="IPR002716">
    <property type="entry name" value="PIN_dom"/>
</dbReference>
<dbReference type="Pfam" id="PF01850">
    <property type="entry name" value="PIN"/>
    <property type="match status" value="1"/>
</dbReference>